<reference evidence="3 4" key="1">
    <citation type="submission" date="2016-05" db="EMBL/GenBank/DDBJ databases">
        <title>A degradative enzymes factory behind the ericoid mycorrhizal symbiosis.</title>
        <authorList>
            <consortium name="DOE Joint Genome Institute"/>
            <person name="Martino E."/>
            <person name="Morin E."/>
            <person name="Grelet G."/>
            <person name="Kuo A."/>
            <person name="Kohler A."/>
            <person name="Daghino S."/>
            <person name="Barry K."/>
            <person name="Choi C."/>
            <person name="Cichocki N."/>
            <person name="Clum A."/>
            <person name="Copeland A."/>
            <person name="Hainaut M."/>
            <person name="Haridas S."/>
            <person name="Labutti K."/>
            <person name="Lindquist E."/>
            <person name="Lipzen A."/>
            <person name="Khouja H.-R."/>
            <person name="Murat C."/>
            <person name="Ohm R."/>
            <person name="Olson A."/>
            <person name="Spatafora J."/>
            <person name="Veneault-Fourrey C."/>
            <person name="Henrissat B."/>
            <person name="Grigoriev I."/>
            <person name="Martin F."/>
            <person name="Perotto S."/>
        </authorList>
    </citation>
    <scope>NUCLEOTIDE SEQUENCE [LARGE SCALE GENOMIC DNA]</scope>
    <source>
        <strain evidence="3 4">UAMH 7357</strain>
    </source>
</reference>
<keyword evidence="1" id="KW-0472">Membrane</keyword>
<dbReference type="Proteomes" id="UP000235672">
    <property type="component" value="Unassembled WGS sequence"/>
</dbReference>
<evidence type="ECO:0000256" key="2">
    <source>
        <dbReference type="SAM" id="SignalP"/>
    </source>
</evidence>
<accession>A0A2J6QQT9</accession>
<feature type="transmembrane region" description="Helical" evidence="1">
    <location>
        <begin position="69"/>
        <end position="87"/>
    </location>
</feature>
<organism evidence="3 4">
    <name type="scientific">Hyaloscypha hepaticicola</name>
    <dbReference type="NCBI Taxonomy" id="2082293"/>
    <lineage>
        <taxon>Eukaryota</taxon>
        <taxon>Fungi</taxon>
        <taxon>Dikarya</taxon>
        <taxon>Ascomycota</taxon>
        <taxon>Pezizomycotina</taxon>
        <taxon>Leotiomycetes</taxon>
        <taxon>Helotiales</taxon>
        <taxon>Hyaloscyphaceae</taxon>
        <taxon>Hyaloscypha</taxon>
    </lineage>
</organism>
<proteinExistence type="predicted"/>
<protein>
    <submittedName>
        <fullName evidence="3">Uncharacterized protein</fullName>
    </submittedName>
</protein>
<keyword evidence="1" id="KW-1133">Transmembrane helix</keyword>
<keyword evidence="2" id="KW-0732">Signal</keyword>
<dbReference type="AlphaFoldDB" id="A0A2J6QQT9"/>
<keyword evidence="1" id="KW-0812">Transmembrane</keyword>
<keyword evidence="4" id="KW-1185">Reference proteome</keyword>
<evidence type="ECO:0000313" key="4">
    <source>
        <dbReference type="Proteomes" id="UP000235672"/>
    </source>
</evidence>
<feature type="transmembrane region" description="Helical" evidence="1">
    <location>
        <begin position="226"/>
        <end position="246"/>
    </location>
</feature>
<feature type="chain" id="PRO_5014344834" evidence="2">
    <location>
        <begin position="24"/>
        <end position="436"/>
    </location>
</feature>
<feature type="transmembrane region" description="Helical" evidence="1">
    <location>
        <begin position="365"/>
        <end position="383"/>
    </location>
</feature>
<evidence type="ECO:0000256" key="1">
    <source>
        <dbReference type="SAM" id="Phobius"/>
    </source>
</evidence>
<dbReference type="OrthoDB" id="5406607at2759"/>
<feature type="transmembrane region" description="Helical" evidence="1">
    <location>
        <begin position="320"/>
        <end position="345"/>
    </location>
</feature>
<feature type="transmembrane region" description="Helical" evidence="1">
    <location>
        <begin position="404"/>
        <end position="427"/>
    </location>
</feature>
<name>A0A2J6QQT9_9HELO</name>
<feature type="transmembrane region" description="Helical" evidence="1">
    <location>
        <begin position="195"/>
        <end position="214"/>
    </location>
</feature>
<gene>
    <name evidence="3" type="ORF">NA56DRAFT_683959</name>
</gene>
<sequence length="436" mass="47490">MRKPSSIRLLALAMGIALPLTSAQATNSTSTNPNVICRPAKWTDVVVFYLGNYVAHAATTLNLPGQSPLGVVFVILAALFFPISGVFRGFRAISTLAIFAETELQTAARAGALCMVVELDDRARYEFEGGEKPIQLLSTKIHGSYELPGSHGLRLVPHEAKFEGDSVGSINLWEKVTKPFRTEIRTVTKISCSYSLVKAFVALGQTLFAITTLYQTKGDELERFGFAAFGLTVAPYAFMSVINLFGNLVCPEYPAMYLVESEALRSLRAISAPDENDLHVWFDGVVGKLAADSDNSVRRQDDESAVTRGQRPDITRVAPLLSLFLSLLVGLLKTCIAGAVPLAIIGGLSGFRTGSSSTYHQRVWTMTWLGFGIFAGGGGFKMERVENRQFFNIRRRRFAEDFRIVMATFLYAAPAIGGFVVVGQMILESGVCIEVG</sequence>
<dbReference type="EMBL" id="KZ613464">
    <property type="protein sequence ID" value="PMD28625.1"/>
    <property type="molecule type" value="Genomic_DNA"/>
</dbReference>
<evidence type="ECO:0000313" key="3">
    <source>
        <dbReference type="EMBL" id="PMD28625.1"/>
    </source>
</evidence>
<feature type="signal peptide" evidence="2">
    <location>
        <begin position="1"/>
        <end position="23"/>
    </location>
</feature>